<evidence type="ECO:0000256" key="3">
    <source>
        <dbReference type="ARBA" id="ARBA00022448"/>
    </source>
</evidence>
<feature type="transmembrane region" description="Helical" evidence="8">
    <location>
        <begin position="138"/>
        <end position="158"/>
    </location>
</feature>
<dbReference type="Gene3D" id="1.10.3470.10">
    <property type="entry name" value="ABC transporter involved in vitamin B12 uptake, BtuC"/>
    <property type="match status" value="1"/>
</dbReference>
<keyword evidence="5 8" id="KW-0812">Transmembrane</keyword>
<dbReference type="FunFam" id="1.10.3470.10:FF:000001">
    <property type="entry name" value="Vitamin B12 ABC transporter permease BtuC"/>
    <property type="match status" value="1"/>
</dbReference>
<keyword evidence="3" id="KW-0813">Transport</keyword>
<evidence type="ECO:0000313" key="9">
    <source>
        <dbReference type="EMBL" id="SHH85501.1"/>
    </source>
</evidence>
<feature type="transmembrane region" description="Helical" evidence="8">
    <location>
        <begin position="112"/>
        <end position="131"/>
    </location>
</feature>
<feature type="transmembrane region" description="Helical" evidence="8">
    <location>
        <begin position="164"/>
        <end position="184"/>
    </location>
</feature>
<feature type="transmembrane region" description="Helical" evidence="8">
    <location>
        <begin position="82"/>
        <end position="100"/>
    </location>
</feature>
<dbReference type="PANTHER" id="PTHR30472">
    <property type="entry name" value="FERRIC ENTEROBACTIN TRANSPORT SYSTEM PERMEASE PROTEIN"/>
    <property type="match status" value="1"/>
</dbReference>
<gene>
    <name evidence="9" type="ORF">SAMN02745823_01208</name>
</gene>
<evidence type="ECO:0000313" key="10">
    <source>
        <dbReference type="Proteomes" id="UP000183995"/>
    </source>
</evidence>
<feature type="transmembrane region" description="Helical" evidence="8">
    <location>
        <begin position="21"/>
        <end position="42"/>
    </location>
</feature>
<reference evidence="9 10" key="1">
    <citation type="submission" date="2016-11" db="EMBL/GenBank/DDBJ databases">
        <authorList>
            <person name="Jaros S."/>
            <person name="Januszkiewicz K."/>
            <person name="Wedrychowicz H."/>
        </authorList>
    </citation>
    <scope>NUCLEOTIDE SEQUENCE [LARGE SCALE GENOMIC DNA]</scope>
    <source>
        <strain evidence="9 10">DSM 10068</strain>
    </source>
</reference>
<dbReference type="GO" id="GO:0033214">
    <property type="term" value="P:siderophore-iron import into cell"/>
    <property type="evidence" value="ECO:0007669"/>
    <property type="project" value="TreeGrafter"/>
</dbReference>
<comment type="subcellular location">
    <subcellularLocation>
        <location evidence="1">Cell membrane</location>
        <topology evidence="1">Multi-pass membrane protein</topology>
    </subcellularLocation>
</comment>
<dbReference type="AlphaFoldDB" id="A0A1M5WDC6"/>
<name>A0A1M5WDC6_9FIRM</name>
<feature type="transmembrane region" description="Helical" evidence="8">
    <location>
        <begin position="295"/>
        <end position="313"/>
    </location>
</feature>
<protein>
    <submittedName>
        <fullName evidence="9">Iron complex transport system permease protein</fullName>
    </submittedName>
</protein>
<dbReference type="SUPFAM" id="SSF81345">
    <property type="entry name" value="ABC transporter involved in vitamin B12 uptake, BtuC"/>
    <property type="match status" value="1"/>
</dbReference>
<dbReference type="GO" id="GO:0005886">
    <property type="term" value="C:plasma membrane"/>
    <property type="evidence" value="ECO:0007669"/>
    <property type="project" value="UniProtKB-SubCell"/>
</dbReference>
<dbReference type="Proteomes" id="UP000183995">
    <property type="component" value="Unassembled WGS sequence"/>
</dbReference>
<dbReference type="InterPro" id="IPR000522">
    <property type="entry name" value="ABC_transptr_permease_BtuC"/>
</dbReference>
<feature type="transmembrane region" description="Helical" evidence="8">
    <location>
        <begin position="319"/>
        <end position="344"/>
    </location>
</feature>
<sequence length="350" mass="37080">MNHSEKAQLRPAAIAGGKFGSVKLTLGVILTVIAAFCALFLGRYGLTPLDTLRILLSQVTGTADAWPAMTYNVIFRVRLPRVLADILVGGGLTLSGATYQGIFKNPLVSPDLLGISAGACVGAATAILMGLGSTGIQIYALAGGLLAVFLSMAIPRLLKNDSTLMLVLSGVIVSGLMNAIIGILKYVADVDTQLPEIIYWQMGSLANVSPEKVLSVFPAMLASVVVLFLMRWRVNIMSLGDTEAAALGVNIKVTRGVLILASTLLTGCAVCISGIVGWVGLIIPHLTRLIIGQDNVRLMPLSFFVGAIFMLFIDTMARIIIAAEIPLSILTGVIGAPLFFWLLMKTRTRL</sequence>
<dbReference type="EMBL" id="FQXV01000003">
    <property type="protein sequence ID" value="SHH85501.1"/>
    <property type="molecule type" value="Genomic_DNA"/>
</dbReference>
<dbReference type="PANTHER" id="PTHR30472:SF70">
    <property type="entry name" value="MOLYBDATE IMPORT SYSTEM PERMEASE PROTEIN MOLB"/>
    <property type="match status" value="1"/>
</dbReference>
<feature type="transmembrane region" description="Helical" evidence="8">
    <location>
        <begin position="257"/>
        <end position="283"/>
    </location>
</feature>
<comment type="similarity">
    <text evidence="2">Belongs to the binding-protein-dependent transport system permease family. FecCD subfamily.</text>
</comment>
<evidence type="ECO:0000256" key="8">
    <source>
        <dbReference type="SAM" id="Phobius"/>
    </source>
</evidence>
<dbReference type="RefSeq" id="WP_084726290.1">
    <property type="nucleotide sequence ID" value="NZ_FQXV01000003.1"/>
</dbReference>
<evidence type="ECO:0000256" key="6">
    <source>
        <dbReference type="ARBA" id="ARBA00022989"/>
    </source>
</evidence>
<dbReference type="Pfam" id="PF01032">
    <property type="entry name" value="FecCD"/>
    <property type="match status" value="1"/>
</dbReference>
<evidence type="ECO:0000256" key="5">
    <source>
        <dbReference type="ARBA" id="ARBA00022692"/>
    </source>
</evidence>
<dbReference type="CDD" id="cd06550">
    <property type="entry name" value="TM_ABC_iron-siderophores_like"/>
    <property type="match status" value="1"/>
</dbReference>
<organism evidence="9 10">
    <name type="scientific">Sporobacter termitidis DSM 10068</name>
    <dbReference type="NCBI Taxonomy" id="1123282"/>
    <lineage>
        <taxon>Bacteria</taxon>
        <taxon>Bacillati</taxon>
        <taxon>Bacillota</taxon>
        <taxon>Clostridia</taxon>
        <taxon>Eubacteriales</taxon>
        <taxon>Oscillospiraceae</taxon>
        <taxon>Sporobacter</taxon>
    </lineage>
</organism>
<proteinExistence type="inferred from homology"/>
<keyword evidence="4" id="KW-1003">Cell membrane</keyword>
<dbReference type="STRING" id="1123282.SAMN02745823_01208"/>
<evidence type="ECO:0000256" key="4">
    <source>
        <dbReference type="ARBA" id="ARBA00022475"/>
    </source>
</evidence>
<keyword evidence="10" id="KW-1185">Reference proteome</keyword>
<dbReference type="GO" id="GO:0022857">
    <property type="term" value="F:transmembrane transporter activity"/>
    <property type="evidence" value="ECO:0007669"/>
    <property type="project" value="InterPro"/>
</dbReference>
<dbReference type="OrthoDB" id="9792889at2"/>
<evidence type="ECO:0000256" key="7">
    <source>
        <dbReference type="ARBA" id="ARBA00023136"/>
    </source>
</evidence>
<dbReference type="InterPro" id="IPR037294">
    <property type="entry name" value="ABC_BtuC-like"/>
</dbReference>
<evidence type="ECO:0000256" key="1">
    <source>
        <dbReference type="ARBA" id="ARBA00004651"/>
    </source>
</evidence>
<accession>A0A1M5WDC6</accession>
<keyword evidence="6 8" id="KW-1133">Transmembrane helix</keyword>
<evidence type="ECO:0000256" key="2">
    <source>
        <dbReference type="ARBA" id="ARBA00007935"/>
    </source>
</evidence>
<feature type="transmembrane region" description="Helical" evidence="8">
    <location>
        <begin position="213"/>
        <end position="232"/>
    </location>
</feature>
<keyword evidence="7 8" id="KW-0472">Membrane</keyword>